<dbReference type="Proteomes" id="UP001187192">
    <property type="component" value="Unassembled WGS sequence"/>
</dbReference>
<protein>
    <submittedName>
        <fullName evidence="1">Uncharacterized protein</fullName>
    </submittedName>
</protein>
<proteinExistence type="predicted"/>
<keyword evidence="2" id="KW-1185">Reference proteome</keyword>
<comment type="caution">
    <text evidence="1">The sequence shown here is derived from an EMBL/GenBank/DDBJ whole genome shotgun (WGS) entry which is preliminary data.</text>
</comment>
<accession>A0AA87ZDF0</accession>
<name>A0AA87ZDF0_FICCA</name>
<reference evidence="1" key="1">
    <citation type="submission" date="2023-07" db="EMBL/GenBank/DDBJ databases">
        <title>draft genome sequence of fig (Ficus carica).</title>
        <authorList>
            <person name="Takahashi T."/>
            <person name="Nishimura K."/>
        </authorList>
    </citation>
    <scope>NUCLEOTIDE SEQUENCE</scope>
</reference>
<dbReference type="EMBL" id="BTGU01008513">
    <property type="protein sequence ID" value="GMN29610.1"/>
    <property type="molecule type" value="Genomic_DNA"/>
</dbReference>
<dbReference type="AlphaFoldDB" id="A0AA87ZDF0"/>
<gene>
    <name evidence="1" type="ORF">TIFTF001_050615</name>
</gene>
<sequence length="241" mass="27676">MLTCKVGVRGLFRLVQLASSWHRGKCCRRYRESRREVEHPNKQLLNEGDLEMTICAGKEHEWFSTVKDAVESYGVLERVSSTSHLLWVRNGERNATLVMVVVMVLCFRCASVMESSKLDRVSFPCHEWYMKCVACLFQRFSAIKDVAGSYSVLRGYPLLAEFSIVGVVAGSYGVLQRVSSTNHLLWVRNGERNATLVMVVVMVPYFRFLQPWFPSHSRNGVLQKAGELFHRPFKLHQRELS</sequence>
<evidence type="ECO:0000313" key="2">
    <source>
        <dbReference type="Proteomes" id="UP001187192"/>
    </source>
</evidence>
<organism evidence="1 2">
    <name type="scientific">Ficus carica</name>
    <name type="common">Common fig</name>
    <dbReference type="NCBI Taxonomy" id="3494"/>
    <lineage>
        <taxon>Eukaryota</taxon>
        <taxon>Viridiplantae</taxon>
        <taxon>Streptophyta</taxon>
        <taxon>Embryophyta</taxon>
        <taxon>Tracheophyta</taxon>
        <taxon>Spermatophyta</taxon>
        <taxon>Magnoliopsida</taxon>
        <taxon>eudicotyledons</taxon>
        <taxon>Gunneridae</taxon>
        <taxon>Pentapetalae</taxon>
        <taxon>rosids</taxon>
        <taxon>fabids</taxon>
        <taxon>Rosales</taxon>
        <taxon>Moraceae</taxon>
        <taxon>Ficeae</taxon>
        <taxon>Ficus</taxon>
    </lineage>
</organism>
<evidence type="ECO:0000313" key="1">
    <source>
        <dbReference type="EMBL" id="GMN29610.1"/>
    </source>
</evidence>